<accession>A0A9X1MI84</accession>
<gene>
    <name evidence="1" type="ORF">LOC68_03160</name>
</gene>
<reference evidence="1" key="1">
    <citation type="submission" date="2021-11" db="EMBL/GenBank/DDBJ databases">
        <title>Genome sequence.</title>
        <authorList>
            <person name="Sun Q."/>
        </authorList>
    </citation>
    <scope>NUCLEOTIDE SEQUENCE</scope>
    <source>
        <strain evidence="1">JC732</strain>
    </source>
</reference>
<name>A0A9X1MI84_9BACT</name>
<protein>
    <submittedName>
        <fullName evidence="1">Uncharacterized protein</fullName>
    </submittedName>
</protein>
<dbReference type="RefSeq" id="WP_230215699.1">
    <property type="nucleotide sequence ID" value="NZ_JAJKFT010000002.1"/>
</dbReference>
<dbReference type="AlphaFoldDB" id="A0A9X1MI84"/>
<proteinExistence type="predicted"/>
<evidence type="ECO:0000313" key="2">
    <source>
        <dbReference type="Proteomes" id="UP001139103"/>
    </source>
</evidence>
<dbReference type="Proteomes" id="UP001139103">
    <property type="component" value="Unassembled WGS sequence"/>
</dbReference>
<sequence>MKASWRHLGIVFVATQAVGCFGVRYHDSMALPTCDTTCQTAAHGHHHDAEAHGEENQLIAYDQPMIPPRPKFHPVPTRPAFAPRVEYSPPQLIRVPVLAEVPPGPILLQPTPPLKPIPVESVPAETLPHTEPIEQTAPLPLPRPTIPAKPIIAPLPQPLLLDVELDQPEEFRTIQGTWRTKPST</sequence>
<comment type="caution">
    <text evidence="1">The sequence shown here is derived from an EMBL/GenBank/DDBJ whole genome shotgun (WGS) entry which is preliminary data.</text>
</comment>
<organism evidence="1 2">
    <name type="scientific">Blastopirellula sediminis</name>
    <dbReference type="NCBI Taxonomy" id="2894196"/>
    <lineage>
        <taxon>Bacteria</taxon>
        <taxon>Pseudomonadati</taxon>
        <taxon>Planctomycetota</taxon>
        <taxon>Planctomycetia</taxon>
        <taxon>Pirellulales</taxon>
        <taxon>Pirellulaceae</taxon>
        <taxon>Blastopirellula</taxon>
    </lineage>
</organism>
<evidence type="ECO:0000313" key="1">
    <source>
        <dbReference type="EMBL" id="MCC9627384.1"/>
    </source>
</evidence>
<dbReference type="EMBL" id="JAJKFT010000002">
    <property type="protein sequence ID" value="MCC9627384.1"/>
    <property type="molecule type" value="Genomic_DNA"/>
</dbReference>
<keyword evidence="2" id="KW-1185">Reference proteome</keyword>